<evidence type="ECO:0000313" key="8">
    <source>
        <dbReference type="EMBL" id="UGS38955.1"/>
    </source>
</evidence>
<sequence>MIAGLDDIAHDTLVGAGYAGLVAIMIVENLFPPIPSEIVLPLAGYEVSRGELSYVATVAAATLGSVVWNAVLIGAGWALGDNWDAISGWVGGASKVVLVAAVAGIAGLFLARRVRRGRRSASP</sequence>
<organism evidence="8 9">
    <name type="scientific">Capillimicrobium parvum</name>
    <dbReference type="NCBI Taxonomy" id="2884022"/>
    <lineage>
        <taxon>Bacteria</taxon>
        <taxon>Bacillati</taxon>
        <taxon>Actinomycetota</taxon>
        <taxon>Thermoleophilia</taxon>
        <taxon>Solirubrobacterales</taxon>
        <taxon>Capillimicrobiaceae</taxon>
        <taxon>Capillimicrobium</taxon>
    </lineage>
</organism>
<reference evidence="8" key="1">
    <citation type="journal article" date="2022" name="Int. J. Syst. Evol. Microbiol.">
        <title>Pseudomonas aegrilactucae sp. nov. and Pseudomonas morbosilactucae sp. nov., pathogens causing bacterial rot of lettuce in Japan.</title>
        <authorList>
            <person name="Sawada H."/>
            <person name="Fujikawa T."/>
            <person name="Satou M."/>
        </authorList>
    </citation>
    <scope>NUCLEOTIDE SEQUENCE</scope>
    <source>
        <strain evidence="8">0166_1</strain>
    </source>
</reference>
<dbReference type="InterPro" id="IPR051311">
    <property type="entry name" value="DedA_domain"/>
</dbReference>
<evidence type="ECO:0000256" key="7">
    <source>
        <dbReference type="SAM" id="Phobius"/>
    </source>
</evidence>
<dbReference type="RefSeq" id="WP_259312967.1">
    <property type="nucleotide sequence ID" value="NZ_CP087164.1"/>
</dbReference>
<proteinExistence type="inferred from homology"/>
<keyword evidence="6 7" id="KW-0472">Membrane</keyword>
<keyword evidence="9" id="KW-1185">Reference proteome</keyword>
<dbReference type="GO" id="GO:0005886">
    <property type="term" value="C:plasma membrane"/>
    <property type="evidence" value="ECO:0007669"/>
    <property type="project" value="UniProtKB-SubCell"/>
</dbReference>
<evidence type="ECO:0000256" key="3">
    <source>
        <dbReference type="ARBA" id="ARBA00022475"/>
    </source>
</evidence>
<keyword evidence="4 7" id="KW-0812">Transmembrane</keyword>
<dbReference type="EMBL" id="CP087164">
    <property type="protein sequence ID" value="UGS38955.1"/>
    <property type="molecule type" value="Genomic_DNA"/>
</dbReference>
<gene>
    <name evidence="8" type="ORF">DSM104329_05387</name>
</gene>
<dbReference type="Proteomes" id="UP001162834">
    <property type="component" value="Chromosome"/>
</dbReference>
<evidence type="ECO:0000256" key="2">
    <source>
        <dbReference type="ARBA" id="ARBA00010792"/>
    </source>
</evidence>
<evidence type="ECO:0000256" key="1">
    <source>
        <dbReference type="ARBA" id="ARBA00004651"/>
    </source>
</evidence>
<dbReference type="PANTHER" id="PTHR42709:SF6">
    <property type="entry name" value="UNDECAPRENYL PHOSPHATE TRANSPORTER A"/>
    <property type="match status" value="1"/>
</dbReference>
<name>A0A9E7C2X4_9ACTN</name>
<evidence type="ECO:0000256" key="5">
    <source>
        <dbReference type="ARBA" id="ARBA00022989"/>
    </source>
</evidence>
<dbReference type="AlphaFoldDB" id="A0A9E7C2X4"/>
<accession>A0A9E7C2X4</accession>
<dbReference type="PANTHER" id="PTHR42709">
    <property type="entry name" value="ALKALINE PHOSPHATASE LIKE PROTEIN"/>
    <property type="match status" value="1"/>
</dbReference>
<feature type="transmembrane region" description="Helical" evidence="7">
    <location>
        <begin position="86"/>
        <end position="111"/>
    </location>
</feature>
<feature type="transmembrane region" description="Helical" evidence="7">
    <location>
        <begin position="12"/>
        <end position="31"/>
    </location>
</feature>
<evidence type="ECO:0008006" key="10">
    <source>
        <dbReference type="Google" id="ProtNLM"/>
    </source>
</evidence>
<feature type="transmembrane region" description="Helical" evidence="7">
    <location>
        <begin position="52"/>
        <end position="80"/>
    </location>
</feature>
<evidence type="ECO:0000256" key="6">
    <source>
        <dbReference type="ARBA" id="ARBA00023136"/>
    </source>
</evidence>
<keyword evidence="3" id="KW-1003">Cell membrane</keyword>
<keyword evidence="5 7" id="KW-1133">Transmembrane helix</keyword>
<evidence type="ECO:0000313" key="9">
    <source>
        <dbReference type="Proteomes" id="UP001162834"/>
    </source>
</evidence>
<evidence type="ECO:0000256" key="4">
    <source>
        <dbReference type="ARBA" id="ARBA00022692"/>
    </source>
</evidence>
<comment type="subcellular location">
    <subcellularLocation>
        <location evidence="1">Cell membrane</location>
        <topology evidence="1">Multi-pass membrane protein</topology>
    </subcellularLocation>
</comment>
<dbReference type="KEGG" id="sbae:DSM104329_05387"/>
<protein>
    <recommendedName>
        <fullName evidence="10">DedA family protein</fullName>
    </recommendedName>
</protein>
<comment type="similarity">
    <text evidence="2">Belongs to the DedA family.</text>
</comment>